<evidence type="ECO:0000256" key="3">
    <source>
        <dbReference type="ARBA" id="ARBA00022912"/>
    </source>
</evidence>
<dbReference type="SUPFAM" id="SSF81606">
    <property type="entry name" value="PP2C-like"/>
    <property type="match status" value="1"/>
</dbReference>
<dbReference type="GO" id="GO:0004722">
    <property type="term" value="F:protein serine/threonine phosphatase activity"/>
    <property type="evidence" value="ECO:0007669"/>
    <property type="project" value="InterPro"/>
</dbReference>
<keyword evidence="1" id="KW-0479">Metal-binding</keyword>
<dbReference type="SMART" id="SM00332">
    <property type="entry name" value="PP2Cc"/>
    <property type="match status" value="1"/>
</dbReference>
<dbReference type="InterPro" id="IPR015655">
    <property type="entry name" value="PP2C"/>
</dbReference>
<evidence type="ECO:0000313" key="7">
    <source>
        <dbReference type="Proteomes" id="UP000193560"/>
    </source>
</evidence>
<dbReference type="PROSITE" id="PS51746">
    <property type="entry name" value="PPM_2"/>
    <property type="match status" value="1"/>
</dbReference>
<dbReference type="PANTHER" id="PTHR13832:SF589">
    <property type="entry name" value="[PYRUVATE DEHYDROGENASE [ACETYL-TRANSFERRING]]-PHOSPHATASE 2, MITOCHONDRIAL"/>
    <property type="match status" value="1"/>
</dbReference>
<protein>
    <submittedName>
        <fullName evidence="6">Phosphatase 2C-like domain-containing protein</fullName>
    </submittedName>
</protein>
<keyword evidence="7" id="KW-1185">Reference proteome</keyword>
<dbReference type="Proteomes" id="UP000193560">
    <property type="component" value="Unassembled WGS sequence"/>
</dbReference>
<proteinExistence type="inferred from homology"/>
<dbReference type="OrthoDB" id="416093at2759"/>
<dbReference type="Pfam" id="PF00481">
    <property type="entry name" value="PP2C"/>
    <property type="match status" value="1"/>
</dbReference>
<keyword evidence="2 4" id="KW-0378">Hydrolase</keyword>
<dbReference type="STRING" id="90262.A0A1X2INP0"/>
<dbReference type="InterPro" id="IPR000222">
    <property type="entry name" value="PP2C_BS"/>
</dbReference>
<evidence type="ECO:0000256" key="4">
    <source>
        <dbReference type="RuleBase" id="RU003465"/>
    </source>
</evidence>
<dbReference type="InterPro" id="IPR036457">
    <property type="entry name" value="PPM-type-like_dom_sf"/>
</dbReference>
<sequence length="314" mass="34983">MTREANRAYFGIFDGHGGPIVSDWLATKLHEKIETVSLDDLPDILSALRAYRGYFRRFPIPAVLRNRVDEYGVPLLSSSDNSTTAISSCTDLSVEQRLTLGFLQADTECLQHLRNGNNDPHQANEGSTGSVAILEPHDNKPFWESEAYDIIIGHVGDTRILLCDANSGEAVPLTSGDHRPGNPLEHERLRKYAGFVTTDSWGDDRILGMLATSRAFGDAKLKRYGVSAEPDVLVTDGMTSIMSDQEVVDFVKEKKDPTSSVLRLVDAADQLHSEDNVTAVVVRLKDWGTRMHDYTQDLRKYRLANSSMSNRQSW</sequence>
<dbReference type="GO" id="GO:0046872">
    <property type="term" value="F:metal ion binding"/>
    <property type="evidence" value="ECO:0007669"/>
    <property type="project" value="UniProtKB-KW"/>
</dbReference>
<evidence type="ECO:0000313" key="6">
    <source>
        <dbReference type="EMBL" id="ORZ19632.1"/>
    </source>
</evidence>
<feature type="domain" description="PPM-type phosphatase" evidence="5">
    <location>
        <begin position="1"/>
        <end position="284"/>
    </location>
</feature>
<name>A0A1X2INP0_9FUNG</name>
<keyword evidence="3 4" id="KW-0904">Protein phosphatase</keyword>
<reference evidence="6 7" key="1">
    <citation type="submission" date="2016-07" db="EMBL/GenBank/DDBJ databases">
        <title>Pervasive Adenine N6-methylation of Active Genes in Fungi.</title>
        <authorList>
            <consortium name="DOE Joint Genome Institute"/>
            <person name="Mondo S.J."/>
            <person name="Dannebaum R.O."/>
            <person name="Kuo R.C."/>
            <person name="Labutti K."/>
            <person name="Haridas S."/>
            <person name="Kuo A."/>
            <person name="Salamov A."/>
            <person name="Ahrendt S.R."/>
            <person name="Lipzen A."/>
            <person name="Sullivan W."/>
            <person name="Andreopoulos W.B."/>
            <person name="Clum A."/>
            <person name="Lindquist E."/>
            <person name="Daum C."/>
            <person name="Ramamoorthy G.K."/>
            <person name="Gryganskyi A."/>
            <person name="Culley D."/>
            <person name="Magnuson J.K."/>
            <person name="James T.Y."/>
            <person name="O'Malley M.A."/>
            <person name="Stajich J.E."/>
            <person name="Spatafora J.W."/>
            <person name="Visel A."/>
            <person name="Grigoriev I.V."/>
        </authorList>
    </citation>
    <scope>NUCLEOTIDE SEQUENCE [LARGE SCALE GENOMIC DNA]</scope>
    <source>
        <strain evidence="6 7">NRRL 1336</strain>
    </source>
</reference>
<organism evidence="6 7">
    <name type="scientific">Absidia repens</name>
    <dbReference type="NCBI Taxonomy" id="90262"/>
    <lineage>
        <taxon>Eukaryota</taxon>
        <taxon>Fungi</taxon>
        <taxon>Fungi incertae sedis</taxon>
        <taxon>Mucoromycota</taxon>
        <taxon>Mucoromycotina</taxon>
        <taxon>Mucoromycetes</taxon>
        <taxon>Mucorales</taxon>
        <taxon>Cunninghamellaceae</taxon>
        <taxon>Absidia</taxon>
    </lineage>
</organism>
<dbReference type="AlphaFoldDB" id="A0A1X2INP0"/>
<evidence type="ECO:0000256" key="1">
    <source>
        <dbReference type="ARBA" id="ARBA00022723"/>
    </source>
</evidence>
<dbReference type="Gene3D" id="3.60.40.10">
    <property type="entry name" value="PPM-type phosphatase domain"/>
    <property type="match status" value="1"/>
</dbReference>
<gene>
    <name evidence="6" type="ORF">BCR42DRAFT_323249</name>
</gene>
<comment type="similarity">
    <text evidence="4">Belongs to the PP2C family.</text>
</comment>
<comment type="caution">
    <text evidence="6">The sequence shown here is derived from an EMBL/GenBank/DDBJ whole genome shotgun (WGS) entry which is preliminary data.</text>
</comment>
<evidence type="ECO:0000259" key="5">
    <source>
        <dbReference type="PROSITE" id="PS51746"/>
    </source>
</evidence>
<dbReference type="EMBL" id="MCGE01000007">
    <property type="protein sequence ID" value="ORZ19632.1"/>
    <property type="molecule type" value="Genomic_DNA"/>
</dbReference>
<evidence type="ECO:0000256" key="2">
    <source>
        <dbReference type="ARBA" id="ARBA00022801"/>
    </source>
</evidence>
<dbReference type="CDD" id="cd00143">
    <property type="entry name" value="PP2Cc"/>
    <property type="match status" value="1"/>
</dbReference>
<dbReference type="InterPro" id="IPR001932">
    <property type="entry name" value="PPM-type_phosphatase-like_dom"/>
</dbReference>
<accession>A0A1X2INP0</accession>
<dbReference type="PANTHER" id="PTHR13832">
    <property type="entry name" value="PROTEIN PHOSPHATASE 2C"/>
    <property type="match status" value="1"/>
</dbReference>
<dbReference type="PROSITE" id="PS01032">
    <property type="entry name" value="PPM_1"/>
    <property type="match status" value="1"/>
</dbReference>